<evidence type="ECO:0008006" key="4">
    <source>
        <dbReference type="Google" id="ProtNLM"/>
    </source>
</evidence>
<organism evidence="2 3">
    <name type="scientific">Clohesyomyces aquaticus</name>
    <dbReference type="NCBI Taxonomy" id="1231657"/>
    <lineage>
        <taxon>Eukaryota</taxon>
        <taxon>Fungi</taxon>
        <taxon>Dikarya</taxon>
        <taxon>Ascomycota</taxon>
        <taxon>Pezizomycotina</taxon>
        <taxon>Dothideomycetes</taxon>
        <taxon>Pleosporomycetidae</taxon>
        <taxon>Pleosporales</taxon>
        <taxon>Lindgomycetaceae</taxon>
        <taxon>Clohesyomyces</taxon>
    </lineage>
</organism>
<dbReference type="SUPFAM" id="SSF63829">
    <property type="entry name" value="Calcium-dependent phosphotriesterase"/>
    <property type="match status" value="1"/>
</dbReference>
<reference evidence="2 3" key="1">
    <citation type="submission" date="2016-07" db="EMBL/GenBank/DDBJ databases">
        <title>Pervasive Adenine N6-methylation of Active Genes in Fungi.</title>
        <authorList>
            <consortium name="DOE Joint Genome Institute"/>
            <person name="Mondo S.J."/>
            <person name="Dannebaum R.O."/>
            <person name="Kuo R.C."/>
            <person name="Labutti K."/>
            <person name="Haridas S."/>
            <person name="Kuo A."/>
            <person name="Salamov A."/>
            <person name="Ahrendt S.R."/>
            <person name="Lipzen A."/>
            <person name="Sullivan W."/>
            <person name="Andreopoulos W.B."/>
            <person name="Clum A."/>
            <person name="Lindquist E."/>
            <person name="Daum C."/>
            <person name="Ramamoorthy G.K."/>
            <person name="Gryganskyi A."/>
            <person name="Culley D."/>
            <person name="Magnuson J.K."/>
            <person name="James T.Y."/>
            <person name="O'Malley M.A."/>
            <person name="Stajich J.E."/>
            <person name="Spatafora J.W."/>
            <person name="Visel A."/>
            <person name="Grigoriev I.V."/>
        </authorList>
    </citation>
    <scope>NUCLEOTIDE SEQUENCE [LARGE SCALE GENOMIC DNA]</scope>
    <source>
        <strain evidence="2 3">CBS 115471</strain>
    </source>
</reference>
<feature type="chain" id="PRO_5012033599" description="TRI14-like protein" evidence="1">
    <location>
        <begin position="20"/>
        <end position="348"/>
    </location>
</feature>
<evidence type="ECO:0000313" key="2">
    <source>
        <dbReference type="EMBL" id="ORY00667.1"/>
    </source>
</evidence>
<dbReference type="EMBL" id="MCFA01000180">
    <property type="protein sequence ID" value="ORY00667.1"/>
    <property type="molecule type" value="Genomic_DNA"/>
</dbReference>
<evidence type="ECO:0000256" key="1">
    <source>
        <dbReference type="SAM" id="SignalP"/>
    </source>
</evidence>
<gene>
    <name evidence="2" type="ORF">BCR34DRAFT_108407</name>
</gene>
<accession>A0A1Y1YSE1</accession>
<dbReference type="STRING" id="1231657.A0A1Y1YSE1"/>
<dbReference type="Proteomes" id="UP000193144">
    <property type="component" value="Unassembled WGS sequence"/>
</dbReference>
<comment type="caution">
    <text evidence="2">The sequence shown here is derived from an EMBL/GenBank/DDBJ whole genome shotgun (WGS) entry which is preliminary data.</text>
</comment>
<proteinExistence type="predicted"/>
<keyword evidence="3" id="KW-1185">Reference proteome</keyword>
<dbReference type="Pfam" id="PF22701">
    <property type="entry name" value="Mala_s_1-like"/>
    <property type="match status" value="1"/>
</dbReference>
<sequence length="348" mass="37383">MWPTIALLAVATTIGPAFTLPTSPNGNCGSLKGNFTIKKYQVYPENADFDPARCVLYLGQLWNASLGIYDPFHDQYLKTVEFPGISHNPSFHLGGVQLDKVSGHLSLIADSANVFGTLGADISGTNWLLKYDPSSEKTLYQINLTESSGGAYAGFQDIEHDPESNVYVVGTFPSTITKVSKDGKTVTPWYKPAVIDHTKRGLGGLASWGWMLLAQGDPSGSIWRFDMRSPAGIPYPVPIISGNHTFGDSDAISLPPKYNGTVLLVAEDTAGISVFRSKDAKWDSAEYLGLITGATQEIFNTAPVQIAETVYTILEPFGDAGLGGPGTAGDRSEFLVRDIGKEIEALLV</sequence>
<feature type="signal peptide" evidence="1">
    <location>
        <begin position="1"/>
        <end position="19"/>
    </location>
</feature>
<name>A0A1Y1YSE1_9PLEO</name>
<evidence type="ECO:0000313" key="3">
    <source>
        <dbReference type="Proteomes" id="UP000193144"/>
    </source>
</evidence>
<keyword evidence="1" id="KW-0732">Signal</keyword>
<dbReference type="OrthoDB" id="4434395at2759"/>
<dbReference type="InterPro" id="IPR054550">
    <property type="entry name" value="Mala_s_1-like"/>
</dbReference>
<dbReference type="AlphaFoldDB" id="A0A1Y1YSE1"/>
<protein>
    <recommendedName>
        <fullName evidence="4">TRI14-like protein</fullName>
    </recommendedName>
</protein>
<dbReference type="CDD" id="cd12811">
    <property type="entry name" value="MALA"/>
    <property type="match status" value="1"/>
</dbReference>